<sequence>MTYILETDRLTLREFSLEDAPFIIELVNSPGWLQYIGDKNIQTQDQARFYLTNGPLKSYEQHGYGPSLVARKEDQKPIGLCGIINRENLDTPDIGFALLPDFMGKGYGYEIASATLAYAQNQLKLTKISAITMPYNKNSIQLLEKIGLVFRKTFSFPGNKEKLLLYSN</sequence>
<organism evidence="2 3">
    <name type="scientific">Rufibacter radiotolerans</name>
    <dbReference type="NCBI Taxonomy" id="1379910"/>
    <lineage>
        <taxon>Bacteria</taxon>
        <taxon>Pseudomonadati</taxon>
        <taxon>Bacteroidota</taxon>
        <taxon>Cytophagia</taxon>
        <taxon>Cytophagales</taxon>
        <taxon>Hymenobacteraceae</taxon>
        <taxon>Rufibacter</taxon>
    </lineage>
</organism>
<dbReference type="Pfam" id="PF13302">
    <property type="entry name" value="Acetyltransf_3"/>
    <property type="match status" value="1"/>
</dbReference>
<dbReference type="RefSeq" id="WP_048922550.1">
    <property type="nucleotide sequence ID" value="NZ_CP010777.1"/>
</dbReference>
<dbReference type="PROSITE" id="PS51186">
    <property type="entry name" value="GNAT"/>
    <property type="match status" value="1"/>
</dbReference>
<dbReference type="STRING" id="1379910.TH63_03005"/>
<proteinExistence type="predicted"/>
<name>A0A0H4VQ60_9BACT</name>
<dbReference type="PANTHER" id="PTHR43792:SF1">
    <property type="entry name" value="N-ACETYLTRANSFERASE DOMAIN-CONTAINING PROTEIN"/>
    <property type="match status" value="1"/>
</dbReference>
<dbReference type="EMBL" id="CP010777">
    <property type="protein sequence ID" value="AKQ47458.1"/>
    <property type="molecule type" value="Genomic_DNA"/>
</dbReference>
<feature type="domain" description="N-acetyltransferase" evidence="1">
    <location>
        <begin position="10"/>
        <end position="168"/>
    </location>
</feature>
<evidence type="ECO:0000313" key="3">
    <source>
        <dbReference type="Proteomes" id="UP000036458"/>
    </source>
</evidence>
<dbReference type="InterPro" id="IPR016181">
    <property type="entry name" value="Acyl_CoA_acyltransferase"/>
</dbReference>
<evidence type="ECO:0000313" key="2">
    <source>
        <dbReference type="EMBL" id="AKQ47458.1"/>
    </source>
</evidence>
<dbReference type="KEGG" id="ruf:TH63_03005"/>
<dbReference type="InterPro" id="IPR051531">
    <property type="entry name" value="N-acetyltransferase"/>
</dbReference>
<protein>
    <recommendedName>
        <fullName evidence="1">N-acetyltransferase domain-containing protein</fullName>
    </recommendedName>
</protein>
<dbReference type="CDD" id="cd04301">
    <property type="entry name" value="NAT_SF"/>
    <property type="match status" value="1"/>
</dbReference>
<keyword evidence="3" id="KW-1185">Reference proteome</keyword>
<dbReference type="PANTHER" id="PTHR43792">
    <property type="entry name" value="GNAT FAMILY, PUTATIVE (AFU_ORTHOLOGUE AFUA_3G00765)-RELATED-RELATED"/>
    <property type="match status" value="1"/>
</dbReference>
<dbReference type="SUPFAM" id="SSF55729">
    <property type="entry name" value="Acyl-CoA N-acyltransferases (Nat)"/>
    <property type="match status" value="1"/>
</dbReference>
<dbReference type="OrthoDB" id="9798081at2"/>
<accession>A0A0H4VQ60</accession>
<dbReference type="AlphaFoldDB" id="A0A0H4VQ60"/>
<evidence type="ECO:0000259" key="1">
    <source>
        <dbReference type="PROSITE" id="PS51186"/>
    </source>
</evidence>
<dbReference type="PATRIC" id="fig|1379910.4.peg.644"/>
<dbReference type="Gene3D" id="3.40.630.30">
    <property type="match status" value="1"/>
</dbReference>
<dbReference type="InterPro" id="IPR000182">
    <property type="entry name" value="GNAT_dom"/>
</dbReference>
<gene>
    <name evidence="2" type="ORF">TH63_03005</name>
</gene>
<reference evidence="2 3" key="1">
    <citation type="submission" date="2015-01" db="EMBL/GenBank/DDBJ databases">
        <title>Rufibacter sp./DG31D/ whole genome sequencing.</title>
        <authorList>
            <person name="Kim M.K."/>
            <person name="Srinivasan S."/>
            <person name="Lee J.-J."/>
        </authorList>
    </citation>
    <scope>NUCLEOTIDE SEQUENCE [LARGE SCALE GENOMIC DNA]</scope>
    <source>
        <strain evidence="2 3">DG31D</strain>
    </source>
</reference>
<dbReference type="GO" id="GO:0016747">
    <property type="term" value="F:acyltransferase activity, transferring groups other than amino-acyl groups"/>
    <property type="evidence" value="ECO:0007669"/>
    <property type="project" value="InterPro"/>
</dbReference>
<dbReference type="Proteomes" id="UP000036458">
    <property type="component" value="Chromosome"/>
</dbReference>